<dbReference type="EMBL" id="SRLO01010141">
    <property type="protein sequence ID" value="TNN26484.1"/>
    <property type="molecule type" value="Genomic_DNA"/>
</dbReference>
<evidence type="ECO:0000313" key="2">
    <source>
        <dbReference type="EMBL" id="TNN26484.1"/>
    </source>
</evidence>
<accession>A0A4Z2ED99</accession>
<evidence type="ECO:0000256" key="1">
    <source>
        <dbReference type="SAM" id="MobiDB-lite"/>
    </source>
</evidence>
<reference evidence="2 3" key="1">
    <citation type="submission" date="2019-03" db="EMBL/GenBank/DDBJ databases">
        <title>First draft genome of Liparis tanakae, snailfish: a comprehensive survey of snailfish specific genes.</title>
        <authorList>
            <person name="Kim W."/>
            <person name="Song I."/>
            <person name="Jeong J.-H."/>
            <person name="Kim D."/>
            <person name="Kim S."/>
            <person name="Ryu S."/>
            <person name="Song J.Y."/>
            <person name="Lee S.K."/>
        </authorList>
    </citation>
    <scope>NUCLEOTIDE SEQUENCE [LARGE SCALE GENOMIC DNA]</scope>
    <source>
        <tissue evidence="2">Muscle</tissue>
    </source>
</reference>
<feature type="region of interest" description="Disordered" evidence="1">
    <location>
        <begin position="19"/>
        <end position="78"/>
    </location>
</feature>
<protein>
    <submittedName>
        <fullName evidence="2">Uncharacterized protein</fullName>
    </submittedName>
</protein>
<gene>
    <name evidence="2" type="ORF">EYF80_063379</name>
</gene>
<proteinExistence type="predicted"/>
<dbReference type="AlphaFoldDB" id="A0A4Z2ED99"/>
<name>A0A4Z2ED99_9TELE</name>
<sequence length="78" mass="8226">MSSAPTAFKRCVSEDGVFMESSGHQPAAPQNLLRSSGFPSRNSSVLTPSRSSGPAVNDDHVKEDKDFPCDVGAMGREG</sequence>
<feature type="compositionally biased region" description="Polar residues" evidence="1">
    <location>
        <begin position="32"/>
        <end position="54"/>
    </location>
</feature>
<evidence type="ECO:0000313" key="3">
    <source>
        <dbReference type="Proteomes" id="UP000314294"/>
    </source>
</evidence>
<keyword evidence="3" id="KW-1185">Reference proteome</keyword>
<feature type="compositionally biased region" description="Basic and acidic residues" evidence="1">
    <location>
        <begin position="57"/>
        <end position="68"/>
    </location>
</feature>
<dbReference type="Proteomes" id="UP000314294">
    <property type="component" value="Unassembled WGS sequence"/>
</dbReference>
<comment type="caution">
    <text evidence="2">The sequence shown here is derived from an EMBL/GenBank/DDBJ whole genome shotgun (WGS) entry which is preliminary data.</text>
</comment>
<organism evidence="2 3">
    <name type="scientific">Liparis tanakae</name>
    <name type="common">Tanaka's snailfish</name>
    <dbReference type="NCBI Taxonomy" id="230148"/>
    <lineage>
        <taxon>Eukaryota</taxon>
        <taxon>Metazoa</taxon>
        <taxon>Chordata</taxon>
        <taxon>Craniata</taxon>
        <taxon>Vertebrata</taxon>
        <taxon>Euteleostomi</taxon>
        <taxon>Actinopterygii</taxon>
        <taxon>Neopterygii</taxon>
        <taxon>Teleostei</taxon>
        <taxon>Neoteleostei</taxon>
        <taxon>Acanthomorphata</taxon>
        <taxon>Eupercaria</taxon>
        <taxon>Perciformes</taxon>
        <taxon>Cottioidei</taxon>
        <taxon>Cottales</taxon>
        <taxon>Liparidae</taxon>
        <taxon>Liparis</taxon>
    </lineage>
</organism>